<keyword evidence="2" id="KW-1185">Reference proteome</keyword>
<proteinExistence type="predicted"/>
<name>A0A3L8Q2W7_9GAMM</name>
<sequence>MLFHVVMPDLLLCTSCRDIGLFYLRLGYPSHNSLLSGFCSSQLRFAICFLQISPHDEHPCIG</sequence>
<dbReference type="AlphaFoldDB" id="A0A3L8Q2W7"/>
<reference evidence="1 2" key="1">
    <citation type="submission" date="2018-09" db="EMBL/GenBank/DDBJ databases">
        <title>Phylogeny of the Shewanellaceae, and recommendation for two new genera, Pseudoshewanella and Parashewanella.</title>
        <authorList>
            <person name="Wang G."/>
        </authorList>
    </citation>
    <scope>NUCLEOTIDE SEQUENCE [LARGE SCALE GENOMIC DNA]</scope>
    <source>
        <strain evidence="1 2">C51</strain>
    </source>
</reference>
<accession>A0A3L8Q2W7</accession>
<protein>
    <submittedName>
        <fullName evidence="1">Uncharacterized protein</fullName>
    </submittedName>
</protein>
<organism evidence="1 2">
    <name type="scientific">Parashewanella curva</name>
    <dbReference type="NCBI Taxonomy" id="2338552"/>
    <lineage>
        <taxon>Bacteria</taxon>
        <taxon>Pseudomonadati</taxon>
        <taxon>Pseudomonadota</taxon>
        <taxon>Gammaproteobacteria</taxon>
        <taxon>Alteromonadales</taxon>
        <taxon>Shewanellaceae</taxon>
        <taxon>Parashewanella</taxon>
    </lineage>
</organism>
<dbReference type="OrthoDB" id="5891757at2"/>
<gene>
    <name evidence="1" type="ORF">D5018_05180</name>
</gene>
<dbReference type="EMBL" id="QZEI01000011">
    <property type="protein sequence ID" value="RLV60862.1"/>
    <property type="molecule type" value="Genomic_DNA"/>
</dbReference>
<comment type="caution">
    <text evidence="1">The sequence shown here is derived from an EMBL/GenBank/DDBJ whole genome shotgun (WGS) entry which is preliminary data.</text>
</comment>
<evidence type="ECO:0000313" key="1">
    <source>
        <dbReference type="EMBL" id="RLV60862.1"/>
    </source>
</evidence>
<evidence type="ECO:0000313" key="2">
    <source>
        <dbReference type="Proteomes" id="UP000281474"/>
    </source>
</evidence>
<dbReference type="Proteomes" id="UP000281474">
    <property type="component" value="Unassembled WGS sequence"/>
</dbReference>